<protein>
    <submittedName>
        <fullName evidence="1">Uncharacterized protein</fullName>
    </submittedName>
</protein>
<accession>A0AAE7V4F1</accession>
<proteinExistence type="predicted"/>
<evidence type="ECO:0000313" key="2">
    <source>
        <dbReference type="Proteomes" id="UP000827442"/>
    </source>
</evidence>
<keyword evidence="2" id="KW-1185">Reference proteome</keyword>
<dbReference type="RefSeq" id="YP_010359915.1">
    <property type="nucleotide sequence ID" value="NC_062778.1"/>
</dbReference>
<evidence type="ECO:0000313" key="1">
    <source>
        <dbReference type="EMBL" id="QWM90343.1"/>
    </source>
</evidence>
<dbReference type="KEGG" id="vg:75691626"/>
<name>A0AAE7V4F1_9CAUD</name>
<organism evidence="1 2">
    <name type="scientific">uncultured phage cr17_1</name>
    <dbReference type="NCBI Taxonomy" id="2986404"/>
    <lineage>
        <taxon>Viruses</taxon>
        <taxon>Duplodnaviria</taxon>
        <taxon>Heunggongvirae</taxon>
        <taxon>Uroviricota</taxon>
        <taxon>Caudoviricetes</taxon>
        <taxon>Crassvirales</taxon>
        <taxon>Intestiviridae</taxon>
        <taxon>Crudevirinae</taxon>
        <taxon>Endlipuvirus</taxon>
        <taxon>Endlipuvirus intestinihominis</taxon>
    </lineage>
</organism>
<dbReference type="Proteomes" id="UP000827442">
    <property type="component" value="Segment"/>
</dbReference>
<sequence>MKTDVLQGVEQDSAVQPEVQQSTYQEAIKTLLASGAKKITGLKVKNVNFTEKDNYDMVSFTLSSKIKGFVSEDNGLTYKEGLTNVIFSSTYAITGAMKEDEELSWMANYLIEHPKALPIIFNGATIDIIQKEVKEGEEYKNVFSTRDNVDPVTFDHAVIINNIIKFKLGKAGQIGASRLMDKMLE</sequence>
<dbReference type="GeneID" id="75691626"/>
<gene>
    <name evidence="1" type="primary">gp_25606</name>
</gene>
<dbReference type="EMBL" id="MZ130488">
    <property type="protein sequence ID" value="QWM90343.1"/>
    <property type="molecule type" value="Genomic_DNA"/>
</dbReference>
<reference evidence="1 2" key="1">
    <citation type="submission" date="2021-04" db="EMBL/GenBank/DDBJ databases">
        <authorList>
            <person name="Shkoporov A.N."/>
            <person name="Stockdale S.R."/>
            <person name="Guerin E."/>
            <person name="Ross R.P."/>
            <person name="Hill C."/>
        </authorList>
    </citation>
    <scope>NUCLEOTIDE SEQUENCE [LARGE SCALE GENOMIC DNA]</scope>
    <source>
        <strain evidence="2">cr17_1</strain>
    </source>
</reference>